<dbReference type="InterPro" id="IPR026019">
    <property type="entry name" value="Ribul_P_3_epim"/>
</dbReference>
<feature type="active site" description="Proton acceptor" evidence="10 12">
    <location>
        <position position="37"/>
    </location>
</feature>
<evidence type="ECO:0000256" key="3">
    <source>
        <dbReference type="ARBA" id="ARBA00001941"/>
    </source>
</evidence>
<keyword evidence="8 10" id="KW-0479">Metal-binding</keyword>
<gene>
    <name evidence="10 15" type="primary">rpe</name>
    <name evidence="15" type="ORF">D1639_10040</name>
</gene>
<comment type="similarity">
    <text evidence="6 10 11">Belongs to the ribulose-phosphate 3-epimerase family.</text>
</comment>
<dbReference type="GO" id="GO:0004750">
    <property type="term" value="F:D-ribulose-phosphate 3-epimerase activity"/>
    <property type="evidence" value="ECO:0007669"/>
    <property type="project" value="UniProtKB-UniRule"/>
</dbReference>
<dbReference type="GO" id="GO:0006098">
    <property type="term" value="P:pentose-phosphate shunt"/>
    <property type="evidence" value="ECO:0007669"/>
    <property type="project" value="UniProtKB-UniRule"/>
</dbReference>
<evidence type="ECO:0000256" key="14">
    <source>
        <dbReference type="PIRSR" id="PIRSR001461-3"/>
    </source>
</evidence>
<sequence>MFEPIVIAPSILSADFMDLGRDVAVLEEGGAGLIHVDVMDGHFVPNLSMGVPVVKALKRRTRVPLDVHLMIDNPARELPWFIDAGADMLTVHAEVLYGDELASCVESIHEAGVRACVALKPRTAVEVLAPVIGMLDMVLVMSVEPGFSGQSYIAGSEQRVAAVAAMARQAGAAPLIQVDGGIGLQTAPLVAAAGADVLVCGNAVCAQDDPAAAMARIAAAADRAREAALHGCPEGGAR</sequence>
<comment type="cofactor">
    <cofactor evidence="10 13">
        <name>a divalent metal cation</name>
        <dbReference type="ChEBI" id="CHEBI:60240"/>
    </cofactor>
    <text evidence="10 13">Binds 1 divalent metal cation per subunit.</text>
</comment>
<comment type="function">
    <text evidence="10">Catalyzes the reversible epimerization of D-ribulose 5-phosphate to D-xylulose 5-phosphate.</text>
</comment>
<evidence type="ECO:0000256" key="5">
    <source>
        <dbReference type="ARBA" id="ARBA00001954"/>
    </source>
</evidence>
<dbReference type="GO" id="GO:0005737">
    <property type="term" value="C:cytoplasm"/>
    <property type="evidence" value="ECO:0007669"/>
    <property type="project" value="UniProtKB-ARBA"/>
</dbReference>
<evidence type="ECO:0000256" key="6">
    <source>
        <dbReference type="ARBA" id="ARBA00009541"/>
    </source>
</evidence>
<comment type="caution">
    <text evidence="10">Lacks conserved residue(s) required for the propagation of feature annotation.</text>
</comment>
<proteinExistence type="inferred from homology"/>
<dbReference type="NCBIfam" id="NF004076">
    <property type="entry name" value="PRK05581.1-4"/>
    <property type="match status" value="1"/>
</dbReference>
<dbReference type="GO" id="GO:0019323">
    <property type="term" value="P:pentose catabolic process"/>
    <property type="evidence" value="ECO:0007669"/>
    <property type="project" value="UniProtKB-UniRule"/>
</dbReference>
<feature type="binding site" evidence="10">
    <location>
        <begin position="179"/>
        <end position="181"/>
    </location>
    <ligand>
        <name>substrate</name>
    </ligand>
</feature>
<comment type="cofactor">
    <cofactor evidence="5">
        <name>Fe(2+)</name>
        <dbReference type="ChEBI" id="CHEBI:29033"/>
    </cofactor>
</comment>
<keyword evidence="13" id="KW-0862">Zinc</keyword>
<evidence type="ECO:0000256" key="8">
    <source>
        <dbReference type="ARBA" id="ARBA00022723"/>
    </source>
</evidence>
<dbReference type="SUPFAM" id="SSF51366">
    <property type="entry name" value="Ribulose-phoshate binding barrel"/>
    <property type="match status" value="1"/>
</dbReference>
<evidence type="ECO:0000256" key="2">
    <source>
        <dbReference type="ARBA" id="ARBA00001936"/>
    </source>
</evidence>
<evidence type="ECO:0000256" key="11">
    <source>
        <dbReference type="PIRNR" id="PIRNR001461"/>
    </source>
</evidence>
<dbReference type="PIRSF" id="PIRSF001461">
    <property type="entry name" value="RPE"/>
    <property type="match status" value="1"/>
</dbReference>
<dbReference type="PANTHER" id="PTHR11749">
    <property type="entry name" value="RIBULOSE-5-PHOSPHATE-3-EPIMERASE"/>
    <property type="match status" value="1"/>
</dbReference>
<keyword evidence="9 10" id="KW-0413">Isomerase</keyword>
<comment type="cofactor">
    <cofactor evidence="2">
        <name>Mn(2+)</name>
        <dbReference type="ChEBI" id="CHEBI:29035"/>
    </cofactor>
</comment>
<dbReference type="EMBL" id="QWKH01000107">
    <property type="protein sequence ID" value="NBI35357.1"/>
    <property type="molecule type" value="Genomic_DNA"/>
</dbReference>
<keyword evidence="13" id="KW-0464">Manganese</keyword>
<dbReference type="AlphaFoldDB" id="A0A7C9JSR2"/>
<dbReference type="InterPro" id="IPR011060">
    <property type="entry name" value="RibuloseP-bd_barrel"/>
</dbReference>
<feature type="binding site" evidence="10 14">
    <location>
        <position position="68"/>
    </location>
    <ligand>
        <name>substrate</name>
    </ligand>
</feature>
<comment type="caution">
    <text evidence="15">The sequence shown here is derived from an EMBL/GenBank/DDBJ whole genome shotgun (WGS) entry which is preliminary data.</text>
</comment>
<accession>A0A7C9JSR2</accession>
<dbReference type="HAMAP" id="MF_02227">
    <property type="entry name" value="RPE"/>
    <property type="match status" value="1"/>
</dbReference>
<organism evidence="15">
    <name type="scientific">Muribaculaceae bacterium Z82</name>
    <dbReference type="NCBI Taxonomy" id="2304548"/>
    <lineage>
        <taxon>Bacteria</taxon>
        <taxon>Pseudomonadati</taxon>
        <taxon>Bacteroidota</taxon>
        <taxon>Bacteroidia</taxon>
        <taxon>Bacteroidales</taxon>
        <taxon>Muribaculaceae</taxon>
    </lineage>
</organism>
<keyword evidence="10 11" id="KW-0119">Carbohydrate metabolism</keyword>
<name>A0A7C9JSR2_9BACT</name>
<evidence type="ECO:0000256" key="12">
    <source>
        <dbReference type="PIRSR" id="PIRSR001461-1"/>
    </source>
</evidence>
<evidence type="ECO:0000256" key="7">
    <source>
        <dbReference type="ARBA" id="ARBA00013188"/>
    </source>
</evidence>
<feature type="binding site" evidence="10 13">
    <location>
        <position position="37"/>
    </location>
    <ligand>
        <name>a divalent metal cation</name>
        <dbReference type="ChEBI" id="CHEBI:60240"/>
    </ligand>
</feature>
<dbReference type="CDD" id="cd00429">
    <property type="entry name" value="RPE"/>
    <property type="match status" value="1"/>
</dbReference>
<comment type="cofactor">
    <cofactor evidence="3">
        <name>Co(2+)</name>
        <dbReference type="ChEBI" id="CHEBI:48828"/>
    </cofactor>
</comment>
<feature type="active site" description="Proton donor" evidence="10 12">
    <location>
        <position position="179"/>
    </location>
</feature>
<feature type="binding site" evidence="10 13">
    <location>
        <position position="35"/>
    </location>
    <ligand>
        <name>a divalent metal cation</name>
        <dbReference type="ChEBI" id="CHEBI:60240"/>
    </ligand>
</feature>
<evidence type="ECO:0000313" key="15">
    <source>
        <dbReference type="EMBL" id="NBI35357.1"/>
    </source>
</evidence>
<keyword evidence="13" id="KW-0170">Cobalt</keyword>
<dbReference type="FunFam" id="3.20.20.70:FF:000004">
    <property type="entry name" value="Ribulose-phosphate 3-epimerase"/>
    <property type="match status" value="1"/>
</dbReference>
<comment type="pathway">
    <text evidence="10">Carbohydrate degradation.</text>
</comment>
<dbReference type="InterPro" id="IPR013785">
    <property type="entry name" value="Aldolase_TIM"/>
</dbReference>
<feature type="binding site" evidence="14">
    <location>
        <position position="181"/>
    </location>
    <ligand>
        <name>substrate</name>
    </ligand>
</feature>
<dbReference type="EC" id="5.1.3.1" evidence="7 10"/>
<feature type="binding site" evidence="10 13">
    <location>
        <position position="179"/>
    </location>
    <ligand>
        <name>a divalent metal cation</name>
        <dbReference type="ChEBI" id="CHEBI:60240"/>
    </ligand>
</feature>
<evidence type="ECO:0000256" key="9">
    <source>
        <dbReference type="ARBA" id="ARBA00023235"/>
    </source>
</evidence>
<dbReference type="PROSITE" id="PS01085">
    <property type="entry name" value="RIBUL_P_3_EPIMER_1"/>
    <property type="match status" value="1"/>
</dbReference>
<evidence type="ECO:0000256" key="10">
    <source>
        <dbReference type="HAMAP-Rule" id="MF_02227"/>
    </source>
</evidence>
<feature type="binding site" evidence="10 14">
    <location>
        <begin position="146"/>
        <end position="149"/>
    </location>
    <ligand>
        <name>substrate</name>
    </ligand>
</feature>
<evidence type="ECO:0000256" key="13">
    <source>
        <dbReference type="PIRSR" id="PIRSR001461-2"/>
    </source>
</evidence>
<dbReference type="InterPro" id="IPR000056">
    <property type="entry name" value="Ribul_P_3_epim-like"/>
</dbReference>
<comment type="cofactor">
    <cofactor evidence="4">
        <name>Zn(2+)</name>
        <dbReference type="ChEBI" id="CHEBI:29105"/>
    </cofactor>
</comment>
<evidence type="ECO:0000256" key="4">
    <source>
        <dbReference type="ARBA" id="ARBA00001947"/>
    </source>
</evidence>
<reference evidence="15" key="1">
    <citation type="submission" date="2018-08" db="EMBL/GenBank/DDBJ databases">
        <title>Murine metabolic-syndrome-specific gut microbial biobank.</title>
        <authorList>
            <person name="Liu C."/>
        </authorList>
    </citation>
    <scope>NUCLEOTIDE SEQUENCE [LARGE SCALE GENOMIC DNA]</scope>
    <source>
        <strain evidence="15">Z82</strain>
    </source>
</reference>
<comment type="catalytic activity">
    <reaction evidence="1 10 11">
        <text>D-ribulose 5-phosphate = D-xylulose 5-phosphate</text>
        <dbReference type="Rhea" id="RHEA:13677"/>
        <dbReference type="ChEBI" id="CHEBI:57737"/>
        <dbReference type="ChEBI" id="CHEBI:58121"/>
        <dbReference type="EC" id="5.1.3.1"/>
    </reaction>
</comment>
<dbReference type="Pfam" id="PF00834">
    <property type="entry name" value="Ribul_P_3_epim"/>
    <property type="match status" value="1"/>
</dbReference>
<dbReference type="Gene3D" id="3.20.20.70">
    <property type="entry name" value="Aldolase class I"/>
    <property type="match status" value="1"/>
</dbReference>
<dbReference type="NCBIfam" id="TIGR01163">
    <property type="entry name" value="rpe"/>
    <property type="match status" value="1"/>
</dbReference>
<feature type="binding site" evidence="10 13">
    <location>
        <position position="68"/>
    </location>
    <ligand>
        <name>a divalent metal cation</name>
        <dbReference type="ChEBI" id="CHEBI:60240"/>
    </ligand>
</feature>
<protein>
    <recommendedName>
        <fullName evidence="7 10">Ribulose-phosphate 3-epimerase</fullName>
        <ecNumber evidence="7 10">5.1.3.1</ecNumber>
    </recommendedName>
</protein>
<evidence type="ECO:0000256" key="1">
    <source>
        <dbReference type="ARBA" id="ARBA00001782"/>
    </source>
</evidence>
<feature type="binding site" evidence="10 14">
    <location>
        <position position="10"/>
    </location>
    <ligand>
        <name>substrate</name>
    </ligand>
</feature>
<dbReference type="GO" id="GO:0046872">
    <property type="term" value="F:metal ion binding"/>
    <property type="evidence" value="ECO:0007669"/>
    <property type="project" value="UniProtKB-UniRule"/>
</dbReference>